<dbReference type="FunFam" id="3.30.420.40:FF:000028">
    <property type="entry name" value="heat shock 70 kDa protein-like"/>
    <property type="match status" value="1"/>
</dbReference>
<evidence type="ECO:0000313" key="6">
    <source>
        <dbReference type="Proteomes" id="UP001058974"/>
    </source>
</evidence>
<keyword evidence="4" id="KW-1133">Transmembrane helix</keyword>
<keyword evidence="4" id="KW-0472">Membrane</keyword>
<protein>
    <submittedName>
        <fullName evidence="5">Uncharacterized protein</fullName>
    </submittedName>
</protein>
<sequence length="164" mass="17815">MKETAKALLGKTICDDVVTTPSYFNDAQRQATTDADVIAGFNKREGAPSEVSKHQHHKKLGAKDIILIETRVLFVVLITVCCILFFCLFRKRKTSNDEEGNVTARSAAASTRTGNGVSHIGGEVEVDVEAEGKLVHCDGPFAFMADDLLYTTVEIMGKSTYGTV</sequence>
<gene>
    <name evidence="5" type="ORF">KIW84_070469</name>
</gene>
<comment type="similarity">
    <text evidence="1">Belongs to the heat shock protein 70 family.</text>
</comment>
<dbReference type="EMBL" id="JAMSHJ010000007">
    <property type="protein sequence ID" value="KAI5383082.1"/>
    <property type="molecule type" value="Genomic_DNA"/>
</dbReference>
<dbReference type="Proteomes" id="UP001058974">
    <property type="component" value="Chromosome 7"/>
</dbReference>
<dbReference type="Pfam" id="PF00012">
    <property type="entry name" value="HSP70"/>
    <property type="match status" value="1"/>
</dbReference>
<reference evidence="5 6" key="1">
    <citation type="journal article" date="2022" name="Nat. Genet.">
        <title>Improved pea reference genome and pan-genome highlight genomic features and evolutionary characteristics.</title>
        <authorList>
            <person name="Yang T."/>
            <person name="Liu R."/>
            <person name="Luo Y."/>
            <person name="Hu S."/>
            <person name="Wang D."/>
            <person name="Wang C."/>
            <person name="Pandey M.K."/>
            <person name="Ge S."/>
            <person name="Xu Q."/>
            <person name="Li N."/>
            <person name="Li G."/>
            <person name="Huang Y."/>
            <person name="Saxena R.K."/>
            <person name="Ji Y."/>
            <person name="Li M."/>
            <person name="Yan X."/>
            <person name="He Y."/>
            <person name="Liu Y."/>
            <person name="Wang X."/>
            <person name="Xiang C."/>
            <person name="Varshney R.K."/>
            <person name="Ding H."/>
            <person name="Gao S."/>
            <person name="Zong X."/>
        </authorList>
    </citation>
    <scope>NUCLEOTIDE SEQUENCE [LARGE SCALE GENOMIC DNA]</scope>
    <source>
        <strain evidence="5 6">cv. Zhongwan 6</strain>
    </source>
</reference>
<name>A0A9D4VG58_PEA</name>
<keyword evidence="6" id="KW-1185">Reference proteome</keyword>
<dbReference type="InterPro" id="IPR043129">
    <property type="entry name" value="ATPase_NBD"/>
</dbReference>
<dbReference type="PANTHER" id="PTHR48008">
    <property type="entry name" value="LEUCINE-RICH REPEAT RECEPTOR-LIKE PROTEIN KINASE IMK3-RELATED"/>
    <property type="match status" value="1"/>
</dbReference>
<dbReference type="Gene3D" id="3.30.420.40">
    <property type="match status" value="1"/>
</dbReference>
<organism evidence="5 6">
    <name type="scientific">Pisum sativum</name>
    <name type="common">Garden pea</name>
    <name type="synonym">Lathyrus oleraceus</name>
    <dbReference type="NCBI Taxonomy" id="3888"/>
    <lineage>
        <taxon>Eukaryota</taxon>
        <taxon>Viridiplantae</taxon>
        <taxon>Streptophyta</taxon>
        <taxon>Embryophyta</taxon>
        <taxon>Tracheophyta</taxon>
        <taxon>Spermatophyta</taxon>
        <taxon>Magnoliopsida</taxon>
        <taxon>eudicotyledons</taxon>
        <taxon>Gunneridae</taxon>
        <taxon>Pentapetalae</taxon>
        <taxon>rosids</taxon>
        <taxon>fabids</taxon>
        <taxon>Fabales</taxon>
        <taxon>Fabaceae</taxon>
        <taxon>Papilionoideae</taxon>
        <taxon>50 kb inversion clade</taxon>
        <taxon>NPAAA clade</taxon>
        <taxon>Hologalegina</taxon>
        <taxon>IRL clade</taxon>
        <taxon>Fabeae</taxon>
        <taxon>Lathyrus</taxon>
    </lineage>
</organism>
<comment type="caution">
    <text evidence="5">The sequence shown here is derived from an EMBL/GenBank/DDBJ whole genome shotgun (WGS) entry which is preliminary data.</text>
</comment>
<evidence type="ECO:0000256" key="1">
    <source>
        <dbReference type="ARBA" id="ARBA00007381"/>
    </source>
</evidence>
<dbReference type="GO" id="GO:0140662">
    <property type="term" value="F:ATP-dependent protein folding chaperone"/>
    <property type="evidence" value="ECO:0007669"/>
    <property type="project" value="InterPro"/>
</dbReference>
<evidence type="ECO:0000256" key="4">
    <source>
        <dbReference type="SAM" id="Phobius"/>
    </source>
</evidence>
<keyword evidence="2" id="KW-0547">Nucleotide-binding</keyword>
<dbReference type="AlphaFoldDB" id="A0A9D4VG58"/>
<dbReference type="GO" id="GO:0005524">
    <property type="term" value="F:ATP binding"/>
    <property type="evidence" value="ECO:0007669"/>
    <property type="project" value="UniProtKB-KW"/>
</dbReference>
<keyword evidence="3" id="KW-0067">ATP-binding</keyword>
<keyword evidence="4" id="KW-0812">Transmembrane</keyword>
<accession>A0A9D4VG58</accession>
<evidence type="ECO:0000256" key="3">
    <source>
        <dbReference type="ARBA" id="ARBA00022840"/>
    </source>
</evidence>
<evidence type="ECO:0000256" key="2">
    <source>
        <dbReference type="ARBA" id="ARBA00022741"/>
    </source>
</evidence>
<dbReference type="SUPFAM" id="SSF53067">
    <property type="entry name" value="Actin-like ATPase domain"/>
    <property type="match status" value="1"/>
</dbReference>
<dbReference type="Gramene" id="Psat07G0046900-T1">
    <property type="protein sequence ID" value="KAI5383082.1"/>
    <property type="gene ID" value="KIW84_070469"/>
</dbReference>
<dbReference type="InterPro" id="IPR013126">
    <property type="entry name" value="Hsp_70_fam"/>
</dbReference>
<evidence type="ECO:0000313" key="5">
    <source>
        <dbReference type="EMBL" id="KAI5383082.1"/>
    </source>
</evidence>
<feature type="transmembrane region" description="Helical" evidence="4">
    <location>
        <begin position="72"/>
        <end position="89"/>
    </location>
</feature>
<dbReference type="InterPro" id="IPR052451">
    <property type="entry name" value="Ser/Thr_kinase-like"/>
</dbReference>
<proteinExistence type="inferred from homology"/>
<dbReference type="PANTHER" id="PTHR48008:SF6">
    <property type="entry name" value="LEUCINE-RICH REPEAT RECEPTOR-LIKE PROTEIN KINASE IMK3-RELATED"/>
    <property type="match status" value="1"/>
</dbReference>